<feature type="transmembrane region" description="Helical" evidence="1">
    <location>
        <begin position="149"/>
        <end position="167"/>
    </location>
</feature>
<feature type="transmembrane region" description="Helical" evidence="1">
    <location>
        <begin position="231"/>
        <end position="249"/>
    </location>
</feature>
<dbReference type="AlphaFoldDB" id="A0A7W8HG30"/>
<keyword evidence="1" id="KW-0812">Transmembrane</keyword>
<evidence type="ECO:0000256" key="2">
    <source>
        <dbReference type="SAM" id="SignalP"/>
    </source>
</evidence>
<evidence type="ECO:0000256" key="1">
    <source>
        <dbReference type="SAM" id="Phobius"/>
    </source>
</evidence>
<feature type="signal peptide" evidence="2">
    <location>
        <begin position="1"/>
        <end position="29"/>
    </location>
</feature>
<dbReference type="InterPro" id="IPR032809">
    <property type="entry name" value="Put_HupE_UreJ"/>
</dbReference>
<feature type="transmembrane region" description="Helical" evidence="1">
    <location>
        <begin position="174"/>
        <end position="196"/>
    </location>
</feature>
<name>A0A7W8HG30_9BURK</name>
<sequence>MTRLMHRARGLLAALALAAGALTPAPAWSHELTMAELNMRELAHGEFVWSWLAASGTPVDEELTPRWPDSCVSEEQRLSCAGGLNGKVSVEGVGERYSAALLRITWLDGQRRVYTITKAQPEAMLFGGADDARGRGEIVTAYTMLGVEHILGGIDHLLFVVCLLFLVGFNRRLVWTITAFTVAHSLTLASSALGLLTLRSGPVEATIALSIMLAAVEALRRRDTFTQRWPAVVAFLFGLVHGLGFAGAIEEIGLPEQHVPIALLTFNLGVEAGQLMVVAAAWLLTRAIGSLPVARAARAPALYVIGVLAAWWTWQRLATIVVAA</sequence>
<reference evidence="3 4" key="1">
    <citation type="submission" date="2020-08" db="EMBL/GenBank/DDBJ databases">
        <title>Genomic Encyclopedia of Type Strains, Phase IV (KMG-IV): sequencing the most valuable type-strain genomes for metagenomic binning, comparative biology and taxonomic classification.</title>
        <authorList>
            <person name="Goeker M."/>
        </authorList>
    </citation>
    <scope>NUCLEOTIDE SEQUENCE [LARGE SCALE GENOMIC DNA]</scope>
    <source>
        <strain evidence="3 4">DSM 29781</strain>
    </source>
</reference>
<evidence type="ECO:0000313" key="4">
    <source>
        <dbReference type="Proteomes" id="UP000532440"/>
    </source>
</evidence>
<feature type="transmembrane region" description="Helical" evidence="1">
    <location>
        <begin position="296"/>
        <end position="314"/>
    </location>
</feature>
<dbReference type="RefSeq" id="WP_246434694.1">
    <property type="nucleotide sequence ID" value="NZ_BAABEW010000010.1"/>
</dbReference>
<accession>A0A7W8HG30</accession>
<keyword evidence="1" id="KW-1133">Transmembrane helix</keyword>
<proteinExistence type="predicted"/>
<gene>
    <name evidence="3" type="ORF">HNQ70_000820</name>
</gene>
<feature type="transmembrane region" description="Helical" evidence="1">
    <location>
        <begin position="261"/>
        <end position="284"/>
    </location>
</feature>
<keyword evidence="4" id="KW-1185">Reference proteome</keyword>
<keyword evidence="1" id="KW-0472">Membrane</keyword>
<organism evidence="3 4">
    <name type="scientific">Quisquiliibacterium transsilvanicum</name>
    <dbReference type="NCBI Taxonomy" id="1549638"/>
    <lineage>
        <taxon>Bacteria</taxon>
        <taxon>Pseudomonadati</taxon>
        <taxon>Pseudomonadota</taxon>
        <taxon>Betaproteobacteria</taxon>
        <taxon>Burkholderiales</taxon>
        <taxon>Burkholderiaceae</taxon>
        <taxon>Quisquiliibacterium</taxon>
    </lineage>
</organism>
<dbReference type="EMBL" id="JACHGB010000002">
    <property type="protein sequence ID" value="MBB5270816.1"/>
    <property type="molecule type" value="Genomic_DNA"/>
</dbReference>
<comment type="caution">
    <text evidence="3">The sequence shown here is derived from an EMBL/GenBank/DDBJ whole genome shotgun (WGS) entry which is preliminary data.</text>
</comment>
<protein>
    <recommendedName>
        <fullName evidence="5">HupE/UreJ family protein</fullName>
    </recommendedName>
</protein>
<keyword evidence="2" id="KW-0732">Signal</keyword>
<evidence type="ECO:0000313" key="3">
    <source>
        <dbReference type="EMBL" id="MBB5270816.1"/>
    </source>
</evidence>
<dbReference type="Proteomes" id="UP000532440">
    <property type="component" value="Unassembled WGS sequence"/>
</dbReference>
<dbReference type="Pfam" id="PF13795">
    <property type="entry name" value="HupE_UreJ_2"/>
    <property type="match status" value="1"/>
</dbReference>
<evidence type="ECO:0008006" key="5">
    <source>
        <dbReference type="Google" id="ProtNLM"/>
    </source>
</evidence>
<feature type="chain" id="PRO_5031054614" description="HupE/UreJ family protein" evidence="2">
    <location>
        <begin position="30"/>
        <end position="324"/>
    </location>
</feature>